<protein>
    <submittedName>
        <fullName evidence="1">Uncharacterized protein</fullName>
    </submittedName>
</protein>
<evidence type="ECO:0000313" key="2">
    <source>
        <dbReference type="Proteomes" id="UP001060170"/>
    </source>
</evidence>
<organism evidence="1 2">
    <name type="scientific">Puccinia striiformis f. sp. tritici</name>
    <dbReference type="NCBI Taxonomy" id="168172"/>
    <lineage>
        <taxon>Eukaryota</taxon>
        <taxon>Fungi</taxon>
        <taxon>Dikarya</taxon>
        <taxon>Basidiomycota</taxon>
        <taxon>Pucciniomycotina</taxon>
        <taxon>Pucciniomycetes</taxon>
        <taxon>Pucciniales</taxon>
        <taxon>Pucciniaceae</taxon>
        <taxon>Puccinia</taxon>
    </lineage>
</organism>
<dbReference type="EMBL" id="CM045869">
    <property type="protein sequence ID" value="KAI7954751.1"/>
    <property type="molecule type" value="Genomic_DNA"/>
</dbReference>
<reference evidence="2" key="2">
    <citation type="journal article" date="2018" name="Mol. Plant Microbe Interact.">
        <title>Genome sequence resources for the wheat stripe rust pathogen (Puccinia striiformis f. sp. tritici) and the barley stripe rust pathogen (Puccinia striiformis f. sp. hordei).</title>
        <authorList>
            <person name="Xia C."/>
            <person name="Wang M."/>
            <person name="Yin C."/>
            <person name="Cornejo O.E."/>
            <person name="Hulbert S.H."/>
            <person name="Chen X."/>
        </authorList>
    </citation>
    <scope>NUCLEOTIDE SEQUENCE [LARGE SCALE GENOMIC DNA]</scope>
    <source>
        <strain evidence="2">93-210</strain>
    </source>
</reference>
<evidence type="ECO:0000313" key="1">
    <source>
        <dbReference type="EMBL" id="KAI7954751.1"/>
    </source>
</evidence>
<proteinExistence type="predicted"/>
<name>A0ACC0EJG9_9BASI</name>
<gene>
    <name evidence="1" type="ORF">MJO28_005151</name>
</gene>
<keyword evidence="2" id="KW-1185">Reference proteome</keyword>
<reference evidence="1 2" key="3">
    <citation type="journal article" date="2022" name="Microbiol. Spectr.">
        <title>Folding features and dynamics of 3D genome architecture in plant fungal pathogens.</title>
        <authorList>
            <person name="Xia C."/>
        </authorList>
    </citation>
    <scope>NUCLEOTIDE SEQUENCE [LARGE SCALE GENOMIC DNA]</scope>
    <source>
        <strain evidence="1 2">93-210</strain>
    </source>
</reference>
<accession>A0ACC0EJG9</accession>
<sequence>MDRSIDSMSRSLDSVDDLRYFKKKKNTIRHDDNDEDDGRKDDDDGDGDDLGMMDGRERKREEKKN</sequence>
<dbReference type="Proteomes" id="UP001060170">
    <property type="component" value="Chromosome 5"/>
</dbReference>
<reference evidence="2" key="1">
    <citation type="journal article" date="2018" name="BMC Genomics">
        <title>Genomic insights into host adaptation between the wheat stripe rust pathogen (Puccinia striiformis f. sp. tritici) and the barley stripe rust pathogen (Puccinia striiformis f. sp. hordei).</title>
        <authorList>
            <person name="Xia C."/>
            <person name="Wang M."/>
            <person name="Yin C."/>
            <person name="Cornejo O.E."/>
            <person name="Hulbert S.H."/>
            <person name="Chen X."/>
        </authorList>
    </citation>
    <scope>NUCLEOTIDE SEQUENCE [LARGE SCALE GENOMIC DNA]</scope>
    <source>
        <strain evidence="2">93-210</strain>
    </source>
</reference>
<comment type="caution">
    <text evidence="1">The sequence shown here is derived from an EMBL/GenBank/DDBJ whole genome shotgun (WGS) entry which is preliminary data.</text>
</comment>